<dbReference type="Proteomes" id="UP000184310">
    <property type="component" value="Unassembled WGS sequence"/>
</dbReference>
<feature type="transmembrane region" description="Helical" evidence="2">
    <location>
        <begin position="184"/>
        <end position="204"/>
    </location>
</feature>
<proteinExistence type="inferred from homology"/>
<comment type="similarity">
    <text evidence="1">Belongs to the EamA transporter family.</text>
</comment>
<keyword evidence="2" id="KW-0812">Transmembrane</keyword>
<evidence type="ECO:0000259" key="3">
    <source>
        <dbReference type="Pfam" id="PF00892"/>
    </source>
</evidence>
<feature type="transmembrane region" description="Helical" evidence="2">
    <location>
        <begin position="245"/>
        <end position="265"/>
    </location>
</feature>
<feature type="domain" description="EamA" evidence="3">
    <location>
        <begin position="10"/>
        <end position="141"/>
    </location>
</feature>
<keyword evidence="2" id="KW-1133">Transmembrane helix</keyword>
<feature type="transmembrane region" description="Helical" evidence="2">
    <location>
        <begin position="271"/>
        <end position="290"/>
    </location>
</feature>
<dbReference type="Gene3D" id="1.10.3730.20">
    <property type="match status" value="1"/>
</dbReference>
<accession>A0A1M6GYQ7</accession>
<gene>
    <name evidence="4" type="ORF">SAMN02745163_01429</name>
</gene>
<dbReference type="PANTHER" id="PTHR22911:SF76">
    <property type="entry name" value="EAMA DOMAIN-CONTAINING PROTEIN"/>
    <property type="match status" value="1"/>
</dbReference>
<feature type="domain" description="EamA" evidence="3">
    <location>
        <begin position="154"/>
        <end position="285"/>
    </location>
</feature>
<keyword evidence="2" id="KW-0472">Membrane</keyword>
<dbReference type="Pfam" id="PF00892">
    <property type="entry name" value="EamA"/>
    <property type="match status" value="2"/>
</dbReference>
<evidence type="ECO:0000313" key="4">
    <source>
        <dbReference type="EMBL" id="SHJ15050.1"/>
    </source>
</evidence>
<dbReference type="SUPFAM" id="SSF103481">
    <property type="entry name" value="Multidrug resistance efflux transporter EmrE"/>
    <property type="match status" value="2"/>
</dbReference>
<feature type="transmembrane region" description="Helical" evidence="2">
    <location>
        <begin position="34"/>
        <end position="55"/>
    </location>
</feature>
<dbReference type="AlphaFoldDB" id="A0A1M6GYQ7"/>
<dbReference type="PANTHER" id="PTHR22911">
    <property type="entry name" value="ACYL-MALONYL CONDENSING ENZYME-RELATED"/>
    <property type="match status" value="1"/>
</dbReference>
<name>A0A1M6GYQ7_9CLOT</name>
<feature type="transmembrane region" description="Helical" evidence="2">
    <location>
        <begin position="216"/>
        <end position="238"/>
    </location>
</feature>
<feature type="transmembrane region" description="Helical" evidence="2">
    <location>
        <begin position="94"/>
        <end position="119"/>
    </location>
</feature>
<evidence type="ECO:0000256" key="1">
    <source>
        <dbReference type="ARBA" id="ARBA00007362"/>
    </source>
</evidence>
<organism evidence="4 5">
    <name type="scientific">Clostridium cavendishii DSM 21758</name>
    <dbReference type="NCBI Taxonomy" id="1121302"/>
    <lineage>
        <taxon>Bacteria</taxon>
        <taxon>Bacillati</taxon>
        <taxon>Bacillota</taxon>
        <taxon>Clostridia</taxon>
        <taxon>Eubacteriales</taxon>
        <taxon>Clostridiaceae</taxon>
        <taxon>Clostridium</taxon>
    </lineage>
</organism>
<dbReference type="RefSeq" id="WP_242958376.1">
    <property type="nucleotide sequence ID" value="NZ_FQZB01000006.1"/>
</dbReference>
<dbReference type="InterPro" id="IPR000620">
    <property type="entry name" value="EamA_dom"/>
</dbReference>
<feature type="transmembrane region" description="Helical" evidence="2">
    <location>
        <begin position="152"/>
        <end position="172"/>
    </location>
</feature>
<feature type="transmembrane region" description="Helical" evidence="2">
    <location>
        <begin position="71"/>
        <end position="88"/>
    </location>
</feature>
<reference evidence="4 5" key="1">
    <citation type="submission" date="2016-11" db="EMBL/GenBank/DDBJ databases">
        <authorList>
            <person name="Jaros S."/>
            <person name="Januszkiewicz K."/>
            <person name="Wedrychowicz H."/>
        </authorList>
    </citation>
    <scope>NUCLEOTIDE SEQUENCE [LARGE SCALE GENOMIC DNA]</scope>
    <source>
        <strain evidence="4 5">DSM 21758</strain>
    </source>
</reference>
<evidence type="ECO:0000313" key="5">
    <source>
        <dbReference type="Proteomes" id="UP000184310"/>
    </source>
</evidence>
<evidence type="ECO:0000256" key="2">
    <source>
        <dbReference type="SAM" id="Phobius"/>
    </source>
</evidence>
<dbReference type="InterPro" id="IPR037185">
    <property type="entry name" value="EmrE-like"/>
</dbReference>
<keyword evidence="5" id="KW-1185">Reference proteome</keyword>
<protein>
    <submittedName>
        <fullName evidence="4">EamA domain-containing membrane protein RarD</fullName>
    </submittedName>
</protein>
<dbReference type="GO" id="GO:0016020">
    <property type="term" value="C:membrane"/>
    <property type="evidence" value="ECO:0007669"/>
    <property type="project" value="InterPro"/>
</dbReference>
<sequence>MRKIYNFKKYLILIIAVFAVSSSAIFVKLAQAPSIIIAFYRLFFTTLIFLPFLILNKKYIKELKELSKKNWIASILSGIILSIHYYLWFESLNYTSIGSSTVIVTLQPLFAVLGGFIFFKENFNRKSIIGCFIAVLGSIIVGFNDFQAGGIALYGDLLAFIAAGIITVYFFISQSIRKDLSLIPYSVISYLSSSIFLGIISYQSKKAFLGYSLNTWLALLGLSIFATILGQSIFNWLLKWLSTSIISMSILGEPIGTLFLAFIIFNETITSRQGIGILLILCGLSSFLLGKSNFKIKKTYTRINSE</sequence>
<dbReference type="EMBL" id="FQZB01000006">
    <property type="protein sequence ID" value="SHJ15050.1"/>
    <property type="molecule type" value="Genomic_DNA"/>
</dbReference>
<feature type="transmembrane region" description="Helical" evidence="2">
    <location>
        <begin position="128"/>
        <end position="146"/>
    </location>
</feature>